<feature type="repeat" description="WD" evidence="8">
    <location>
        <begin position="273"/>
        <end position="314"/>
    </location>
</feature>
<dbReference type="Gene3D" id="2.130.10.10">
    <property type="entry name" value="YVTN repeat-like/Quinoprotein amine dehydrogenase"/>
    <property type="match status" value="2"/>
</dbReference>
<evidence type="ECO:0000256" key="8">
    <source>
        <dbReference type="PROSITE-ProRule" id="PRU00221"/>
    </source>
</evidence>
<dbReference type="AlphaFoldDB" id="A0A109V0G0"/>
<protein>
    <submittedName>
        <fullName evidence="9">HHL044Wp</fullName>
    </submittedName>
</protein>
<keyword evidence="4 8" id="KW-0853">WD repeat</keyword>
<dbReference type="SMART" id="SM00320">
    <property type="entry name" value="WD40"/>
    <property type="match status" value="4"/>
</dbReference>
<dbReference type="GO" id="GO:0045943">
    <property type="term" value="P:positive regulation of transcription by RNA polymerase I"/>
    <property type="evidence" value="ECO:0007669"/>
    <property type="project" value="InterPro"/>
</dbReference>
<dbReference type="STRING" id="45286.A0A109V0G0"/>
<dbReference type="InterPro" id="IPR015943">
    <property type="entry name" value="WD40/YVTN_repeat-like_dom_sf"/>
</dbReference>
<sequence>MQQKYKLAIVSGGKVSISRAENRSSTHKIVVSLTHDEDNFIVPFNNQLKIYSIETRQCVKTLKFSNNSVLNEIFCTDDRVSVMHIALGDVSMEDDSQTKDKITLFSSNNHVIVINYKGKLVDEPKHWKLEFPNPEESVFKVFTDDNGRTTKLCTVFENSSSTYTYNIYSYSSGEVEHIKSYEGVLLSTWSKNDRYIGFLIKGENGKKQVILESLQDKNFTKTFPLPLVNASSSKNAHFVTSMALDGTGEQLALGFASGVISLVNTGDFSTRLLKWHIDSVLSMSFNVDGSYLLSGGWEKVVSFWQLSTNRQQFLPRLNGTIIDCSVVHEKYFSLALQMTQNVTNADYQVLLMKFTDLHSRLAINGPLPVFKSAVKDAIQPISAMNTKASISGSKLHQSKKKRDRKLKRKKQDYTVFFAIHPVTKHLYFPHKSALQAMDFYKNEQVSYQYLSLGINNAMGKVRGELNLKDPEIQQVHFTSDGKWMVTYEVEYPPEGLLSSNDNSHILKFWILDDTNEWQLKTKVLNPHSVNVPITSITMAPVSINASYGCITADNNGGLKYWSFNSKEKNWCLTKMALPNFSHYSNNVSVVWSRDGSLIFHAFDDKLSIIDFTTFGKFEPEDSKRLETIALDSAVQCVKLVNDTMLVIVTKTVLNFLNLLSGQLVSSFDLYPYINGMYKPGCLSRLISCDEKNGTLALVINKQKTDQEDNATASYESKVLVFNANVPRLIATFSHNEYISCIAWNHNTDFIFIDIQCKLGLVSTTTSFEMLDELNNEGAFDGLLVGKSDFEEQLRNLSKQNERNLPTDDNEEAEIEFINSQTTNKVINMNSFTSMFENIDNIQLDTLFDRVMRVLS</sequence>
<evidence type="ECO:0000313" key="10">
    <source>
        <dbReference type="Proteomes" id="UP000243052"/>
    </source>
</evidence>
<evidence type="ECO:0000256" key="7">
    <source>
        <dbReference type="ARBA" id="ARBA00023242"/>
    </source>
</evidence>
<dbReference type="InterPro" id="IPR011044">
    <property type="entry name" value="Quino_amine_DH_bsu"/>
</dbReference>
<dbReference type="PANTHER" id="PTHR44215">
    <property type="entry name" value="WD REPEAT-CONTAINING PROTEIN 75"/>
    <property type="match status" value="1"/>
</dbReference>
<dbReference type="GO" id="GO:0006364">
    <property type="term" value="P:rRNA processing"/>
    <property type="evidence" value="ECO:0007669"/>
    <property type="project" value="UniProtKB-KW"/>
</dbReference>
<dbReference type="InterPro" id="IPR001680">
    <property type="entry name" value="WD40_rpt"/>
</dbReference>
<evidence type="ECO:0000256" key="1">
    <source>
        <dbReference type="ARBA" id="ARBA00004604"/>
    </source>
</evidence>
<dbReference type="PROSITE" id="PS50294">
    <property type="entry name" value="WD_REPEATS_REGION"/>
    <property type="match status" value="1"/>
</dbReference>
<keyword evidence="7" id="KW-0539">Nucleus</keyword>
<organism evidence="9 10">
    <name type="scientific">Eremothecium sinecaudum</name>
    <dbReference type="NCBI Taxonomy" id="45286"/>
    <lineage>
        <taxon>Eukaryota</taxon>
        <taxon>Fungi</taxon>
        <taxon>Dikarya</taxon>
        <taxon>Ascomycota</taxon>
        <taxon>Saccharomycotina</taxon>
        <taxon>Saccharomycetes</taxon>
        <taxon>Saccharomycetales</taxon>
        <taxon>Saccharomycetaceae</taxon>
        <taxon>Eremothecium</taxon>
    </lineage>
</organism>
<accession>A0A109V0G0</accession>
<keyword evidence="2" id="KW-0690">Ribosome biogenesis</keyword>
<keyword evidence="10" id="KW-1185">Reference proteome</keyword>
<evidence type="ECO:0000256" key="5">
    <source>
        <dbReference type="ARBA" id="ARBA00022737"/>
    </source>
</evidence>
<keyword evidence="6" id="KW-0804">Transcription</keyword>
<dbReference type="Proteomes" id="UP000243052">
    <property type="component" value="Chromosome viii"/>
</dbReference>
<dbReference type="OrthoDB" id="4096at2759"/>
<evidence type="ECO:0000256" key="3">
    <source>
        <dbReference type="ARBA" id="ARBA00022552"/>
    </source>
</evidence>
<dbReference type="PANTHER" id="PTHR44215:SF1">
    <property type="entry name" value="WD REPEAT-CONTAINING PROTEIN 75"/>
    <property type="match status" value="1"/>
</dbReference>
<evidence type="ECO:0000256" key="2">
    <source>
        <dbReference type="ARBA" id="ARBA00022517"/>
    </source>
</evidence>
<dbReference type="GO" id="GO:0003723">
    <property type="term" value="F:RNA binding"/>
    <property type="evidence" value="ECO:0007669"/>
    <property type="project" value="InterPro"/>
</dbReference>
<dbReference type="GO" id="GO:2000234">
    <property type="term" value="P:positive regulation of rRNA processing"/>
    <property type="evidence" value="ECO:0007669"/>
    <property type="project" value="TreeGrafter"/>
</dbReference>
<dbReference type="GO" id="GO:0032040">
    <property type="term" value="C:small-subunit processome"/>
    <property type="evidence" value="ECO:0007669"/>
    <property type="project" value="InterPro"/>
</dbReference>
<dbReference type="SUPFAM" id="SSF50969">
    <property type="entry name" value="YVTN repeat-like/Quinoprotein amine dehydrogenase"/>
    <property type="match status" value="1"/>
</dbReference>
<evidence type="ECO:0000313" key="9">
    <source>
        <dbReference type="EMBL" id="AMD22726.1"/>
    </source>
</evidence>
<dbReference type="GeneID" id="28726088"/>
<gene>
    <name evidence="9" type="ORF">AW171_hschr84778</name>
</gene>
<dbReference type="PROSITE" id="PS50082">
    <property type="entry name" value="WD_REPEATS_2"/>
    <property type="match status" value="1"/>
</dbReference>
<name>A0A109V0G0_9SACH</name>
<proteinExistence type="predicted"/>
<keyword evidence="5" id="KW-0677">Repeat</keyword>
<dbReference type="SUPFAM" id="SSF82171">
    <property type="entry name" value="DPP6 N-terminal domain-like"/>
    <property type="match status" value="1"/>
</dbReference>
<dbReference type="Pfam" id="PF00400">
    <property type="entry name" value="WD40"/>
    <property type="match status" value="1"/>
</dbReference>
<dbReference type="EMBL" id="CP014248">
    <property type="protein sequence ID" value="AMD22726.1"/>
    <property type="molecule type" value="Genomic_DNA"/>
</dbReference>
<evidence type="ECO:0000256" key="6">
    <source>
        <dbReference type="ARBA" id="ARBA00023163"/>
    </source>
</evidence>
<comment type="subcellular location">
    <subcellularLocation>
        <location evidence="1">Nucleus</location>
        <location evidence="1">Nucleolus</location>
    </subcellularLocation>
</comment>
<dbReference type="RefSeq" id="XP_017989722.1">
    <property type="nucleotide sequence ID" value="XM_018134006.1"/>
</dbReference>
<dbReference type="InterPro" id="IPR053826">
    <property type="entry name" value="WDR75"/>
</dbReference>
<evidence type="ECO:0000256" key="4">
    <source>
        <dbReference type="ARBA" id="ARBA00022574"/>
    </source>
</evidence>
<dbReference type="SUPFAM" id="SSF50960">
    <property type="entry name" value="TolB, C-terminal domain"/>
    <property type="match status" value="1"/>
</dbReference>
<keyword evidence="3" id="KW-0698">rRNA processing</keyword>
<reference evidence="9 10" key="1">
    <citation type="submission" date="2016-01" db="EMBL/GenBank/DDBJ databases">
        <title>Genome sequence of the yeast Holleya sinecauda.</title>
        <authorList>
            <person name="Dietrich F.S."/>
        </authorList>
    </citation>
    <scope>NUCLEOTIDE SEQUENCE [LARGE SCALE GENOMIC DNA]</scope>
    <source>
        <strain evidence="9 10">ATCC 58844</strain>
    </source>
</reference>